<keyword evidence="2" id="KW-0472">Membrane</keyword>
<organism evidence="3 4">
    <name type="scientific">Nocardiopsis coralli</name>
    <dbReference type="NCBI Taxonomy" id="2772213"/>
    <lineage>
        <taxon>Bacteria</taxon>
        <taxon>Bacillati</taxon>
        <taxon>Actinomycetota</taxon>
        <taxon>Actinomycetes</taxon>
        <taxon>Streptosporangiales</taxon>
        <taxon>Nocardiopsidaceae</taxon>
        <taxon>Nocardiopsis</taxon>
    </lineage>
</organism>
<feature type="region of interest" description="Disordered" evidence="1">
    <location>
        <begin position="42"/>
        <end position="75"/>
    </location>
</feature>
<sequence length="529" mass="59080">MVVLFADLRLALAAGFAMVACGLFWVGRSVVRLRSRVDQEVDRADERAERQEQHQKRERKARERGERGRARDREADAERAELERLRLLLWNGFSASGIEQMRAFCSAPDRSKEARFEGLASIAERHASAGREDLARSFRRSALMADPEAVTAERVRGVMAPEGRSVHVDVLMVSDFGLPGGTTGSNIQEVRAQSTAGLRTGLLSTPFRPSKVGRPVNPKVLEVVDGDRVQFVHWSDRITCDLLLVRHPKVCENLLEDLPEIRAGRTVLVVNQPPCERYGVDGPSPATWDPGRVRAVLDGWVGEHTWYPIGPAVRSALLEHHGAELDGVELAEDDWVNIIDLAAWRRPRRREHDGTARVGRHTRDEPVKWPELPGLLEAAYPSGQGREIHVLGGADSAAGVLGGVPDTWRVQGFDSVSPREFLHGLDVYSYFTASDYVEAFGRSPLEAMAAGVPTIMPPRFKPLFGDAGVYSDPFGVREEISLLMTDHDRYERQVRRAWEVLEARFSHEAHLRRIAELGVRQERAFPTIS</sequence>
<dbReference type="EMBL" id="JADBGI010000004">
    <property type="protein sequence ID" value="MBE2998157.1"/>
    <property type="molecule type" value="Genomic_DNA"/>
</dbReference>
<gene>
    <name evidence="3" type="ORF">IDM40_05470</name>
</gene>
<feature type="transmembrane region" description="Helical" evidence="2">
    <location>
        <begin position="6"/>
        <end position="26"/>
    </location>
</feature>
<evidence type="ECO:0000256" key="2">
    <source>
        <dbReference type="SAM" id="Phobius"/>
    </source>
</evidence>
<evidence type="ECO:0008006" key="5">
    <source>
        <dbReference type="Google" id="ProtNLM"/>
    </source>
</evidence>
<evidence type="ECO:0000256" key="1">
    <source>
        <dbReference type="SAM" id="MobiDB-lite"/>
    </source>
</evidence>
<name>A0ABR9P2T6_9ACTN</name>
<comment type="caution">
    <text evidence="3">The sequence shown here is derived from an EMBL/GenBank/DDBJ whole genome shotgun (WGS) entry which is preliminary data.</text>
</comment>
<keyword evidence="2" id="KW-1133">Transmembrane helix</keyword>
<reference evidence="3 4" key="1">
    <citation type="submission" date="2020-09" db="EMBL/GenBank/DDBJ databases">
        <title>Diversity and distribution of actinomycetes associated with coral in the coast of Hainan.</title>
        <authorList>
            <person name="Li F."/>
        </authorList>
    </citation>
    <scope>NUCLEOTIDE SEQUENCE [LARGE SCALE GENOMIC DNA]</scope>
    <source>
        <strain evidence="3 4">HNM0947</strain>
    </source>
</reference>
<dbReference type="SUPFAM" id="SSF53756">
    <property type="entry name" value="UDP-Glycosyltransferase/glycogen phosphorylase"/>
    <property type="match status" value="1"/>
</dbReference>
<protein>
    <recommendedName>
        <fullName evidence="5">Glycosyltransferase</fullName>
    </recommendedName>
</protein>
<dbReference type="Proteomes" id="UP000806528">
    <property type="component" value="Unassembled WGS sequence"/>
</dbReference>
<keyword evidence="4" id="KW-1185">Reference proteome</keyword>
<keyword evidence="2" id="KW-0812">Transmembrane</keyword>
<accession>A0ABR9P2T6</accession>
<dbReference type="Gene3D" id="3.40.50.2000">
    <property type="entry name" value="Glycogen Phosphorylase B"/>
    <property type="match status" value="1"/>
</dbReference>
<proteinExistence type="predicted"/>
<evidence type="ECO:0000313" key="4">
    <source>
        <dbReference type="Proteomes" id="UP000806528"/>
    </source>
</evidence>
<evidence type="ECO:0000313" key="3">
    <source>
        <dbReference type="EMBL" id="MBE2998157.1"/>
    </source>
</evidence>